<keyword evidence="7" id="KW-1185">Reference proteome</keyword>
<keyword evidence="3 4" id="KW-0808">Transferase</keyword>
<accession>A0A9Q0RUL9</accession>
<protein>
    <recommendedName>
        <fullName evidence="5">UDP-glucuronosyltransferase</fullName>
        <ecNumber evidence="5">2.4.1.17</ecNumber>
    </recommendedName>
</protein>
<evidence type="ECO:0000313" key="7">
    <source>
        <dbReference type="Proteomes" id="UP001151699"/>
    </source>
</evidence>
<sequence>QSLTKDNEDSTRSAGMGFRVEFGSSIKEIEKNASIVLMNSQISFSSPRPYLPDMIEVGGLHLVPPKPVEPKELDDFLNGGGHGFILFSMGSALKGSEMPESYRKLFLNVFSKLKQRVIWKWETEQMDGLPSNVRLSKWLPQQDVLGHKNIKLFITHGGHGSTTEALYHGVPLVGIPMLGDQPSNMLKAERKGYAISLDFNTLTEEILLNAINKAIDDPSYQRTIKSLSNIFLDQMEKPLDRAVFWVEYVLRHQGAVHLRSAARQLNYIQYFSLDVFAIFLIIFVIDILILRWILRKCCGSKPKTDYKKKRQ</sequence>
<dbReference type="InterPro" id="IPR050271">
    <property type="entry name" value="UDP-glycosyltransferase"/>
</dbReference>
<reference evidence="6" key="1">
    <citation type="submission" date="2022-07" db="EMBL/GenBank/DDBJ databases">
        <authorList>
            <person name="Trinca V."/>
            <person name="Uliana J.V.C."/>
            <person name="Torres T.T."/>
            <person name="Ward R.J."/>
            <person name="Monesi N."/>
        </authorList>
    </citation>
    <scope>NUCLEOTIDE SEQUENCE</scope>
    <source>
        <strain evidence="6">HSMRA1968</strain>
        <tissue evidence="6">Whole embryos</tissue>
    </source>
</reference>
<dbReference type="OrthoDB" id="5835829at2759"/>
<gene>
    <name evidence="6" type="primary">UGT2B10</name>
    <name evidence="6" type="ORF">Bhyg_17159</name>
</gene>
<evidence type="ECO:0000256" key="5">
    <source>
        <dbReference type="RuleBase" id="RU362059"/>
    </source>
</evidence>
<evidence type="ECO:0000313" key="6">
    <source>
        <dbReference type="EMBL" id="KAJ6630489.1"/>
    </source>
</evidence>
<dbReference type="InterPro" id="IPR002213">
    <property type="entry name" value="UDP_glucos_trans"/>
</dbReference>
<evidence type="ECO:0000256" key="2">
    <source>
        <dbReference type="ARBA" id="ARBA00022676"/>
    </source>
</evidence>
<evidence type="ECO:0000256" key="4">
    <source>
        <dbReference type="RuleBase" id="RU003718"/>
    </source>
</evidence>
<evidence type="ECO:0000256" key="1">
    <source>
        <dbReference type="ARBA" id="ARBA00009995"/>
    </source>
</evidence>
<evidence type="ECO:0000256" key="3">
    <source>
        <dbReference type="ARBA" id="ARBA00022679"/>
    </source>
</evidence>
<proteinExistence type="inferred from homology"/>
<keyword evidence="5" id="KW-0812">Transmembrane</keyword>
<dbReference type="Proteomes" id="UP001151699">
    <property type="component" value="Unassembled WGS sequence"/>
</dbReference>
<dbReference type="GO" id="GO:0015020">
    <property type="term" value="F:glucuronosyltransferase activity"/>
    <property type="evidence" value="ECO:0007669"/>
    <property type="project" value="UniProtKB-EC"/>
</dbReference>
<dbReference type="PANTHER" id="PTHR48043">
    <property type="entry name" value="EG:EG0003.4 PROTEIN-RELATED"/>
    <property type="match status" value="1"/>
</dbReference>
<organism evidence="6 7">
    <name type="scientific">Pseudolycoriella hygida</name>
    <dbReference type="NCBI Taxonomy" id="35572"/>
    <lineage>
        <taxon>Eukaryota</taxon>
        <taxon>Metazoa</taxon>
        <taxon>Ecdysozoa</taxon>
        <taxon>Arthropoda</taxon>
        <taxon>Hexapoda</taxon>
        <taxon>Insecta</taxon>
        <taxon>Pterygota</taxon>
        <taxon>Neoptera</taxon>
        <taxon>Endopterygota</taxon>
        <taxon>Diptera</taxon>
        <taxon>Nematocera</taxon>
        <taxon>Sciaroidea</taxon>
        <taxon>Sciaridae</taxon>
        <taxon>Pseudolycoriella</taxon>
    </lineage>
</organism>
<feature type="transmembrane region" description="Helical" evidence="5">
    <location>
        <begin position="267"/>
        <end position="294"/>
    </location>
</feature>
<dbReference type="PANTHER" id="PTHR48043:SF159">
    <property type="entry name" value="EG:EG0003.4 PROTEIN-RELATED"/>
    <property type="match status" value="1"/>
</dbReference>
<dbReference type="CDD" id="cd03784">
    <property type="entry name" value="GT1_Gtf-like"/>
    <property type="match status" value="1"/>
</dbReference>
<dbReference type="PROSITE" id="PS00375">
    <property type="entry name" value="UDPGT"/>
    <property type="match status" value="1"/>
</dbReference>
<keyword evidence="2 4" id="KW-0328">Glycosyltransferase</keyword>
<dbReference type="SUPFAM" id="SSF53756">
    <property type="entry name" value="UDP-Glycosyltransferase/glycogen phosphorylase"/>
    <property type="match status" value="1"/>
</dbReference>
<keyword evidence="5" id="KW-1133">Transmembrane helix</keyword>
<dbReference type="AlphaFoldDB" id="A0A9Q0RUL9"/>
<name>A0A9Q0RUL9_9DIPT</name>
<dbReference type="FunFam" id="3.40.50.2000:FF:000050">
    <property type="entry name" value="UDP-glucuronosyltransferase"/>
    <property type="match status" value="1"/>
</dbReference>
<dbReference type="Pfam" id="PF00201">
    <property type="entry name" value="UDPGT"/>
    <property type="match status" value="1"/>
</dbReference>
<dbReference type="EMBL" id="WJQU01002788">
    <property type="protein sequence ID" value="KAJ6630489.1"/>
    <property type="molecule type" value="Genomic_DNA"/>
</dbReference>
<dbReference type="InterPro" id="IPR035595">
    <property type="entry name" value="UDP_glycos_trans_CS"/>
</dbReference>
<dbReference type="Gene3D" id="3.40.50.2000">
    <property type="entry name" value="Glycogen Phosphorylase B"/>
    <property type="match status" value="1"/>
</dbReference>
<dbReference type="EC" id="2.4.1.17" evidence="5"/>
<comment type="catalytic activity">
    <reaction evidence="5">
        <text>glucuronate acceptor + UDP-alpha-D-glucuronate = acceptor beta-D-glucuronoside + UDP + H(+)</text>
        <dbReference type="Rhea" id="RHEA:21032"/>
        <dbReference type="ChEBI" id="CHEBI:15378"/>
        <dbReference type="ChEBI" id="CHEBI:58052"/>
        <dbReference type="ChEBI" id="CHEBI:58223"/>
        <dbReference type="ChEBI" id="CHEBI:132367"/>
        <dbReference type="ChEBI" id="CHEBI:132368"/>
        <dbReference type="EC" id="2.4.1.17"/>
    </reaction>
</comment>
<comment type="similarity">
    <text evidence="1 4">Belongs to the UDP-glycosyltransferase family.</text>
</comment>
<keyword evidence="5" id="KW-0472">Membrane</keyword>
<comment type="subcellular location">
    <subcellularLocation>
        <location evidence="5">Membrane</location>
        <topology evidence="5">Single-pass membrane protein</topology>
    </subcellularLocation>
</comment>
<dbReference type="GO" id="GO:0016020">
    <property type="term" value="C:membrane"/>
    <property type="evidence" value="ECO:0007669"/>
    <property type="project" value="UniProtKB-SubCell"/>
</dbReference>
<comment type="caution">
    <text evidence="6">The sequence shown here is derived from an EMBL/GenBank/DDBJ whole genome shotgun (WGS) entry which is preliminary data.</text>
</comment>
<feature type="non-terminal residue" evidence="6">
    <location>
        <position position="1"/>
    </location>
</feature>